<keyword evidence="3" id="KW-1185">Reference proteome</keyword>
<protein>
    <submittedName>
        <fullName evidence="2">Uncharacterized protein</fullName>
    </submittedName>
</protein>
<organism evidence="2 3">
    <name type="scientific">Paracidovorax wautersii</name>
    <dbReference type="NCBI Taxonomy" id="1177982"/>
    <lineage>
        <taxon>Bacteria</taxon>
        <taxon>Pseudomonadati</taxon>
        <taxon>Pseudomonadota</taxon>
        <taxon>Betaproteobacteria</taxon>
        <taxon>Burkholderiales</taxon>
        <taxon>Comamonadaceae</taxon>
        <taxon>Paracidovorax</taxon>
    </lineage>
</organism>
<dbReference type="STRING" id="1177982.SAMN04489711_101292"/>
<keyword evidence="1" id="KW-1133">Transmembrane helix</keyword>
<keyword evidence="1" id="KW-0812">Transmembrane</keyword>
<reference evidence="3" key="1">
    <citation type="submission" date="2016-10" db="EMBL/GenBank/DDBJ databases">
        <authorList>
            <person name="Varghese N."/>
            <person name="Submissions S."/>
        </authorList>
    </citation>
    <scope>NUCLEOTIDE SEQUENCE [LARGE SCALE GENOMIC DNA]</scope>
    <source>
        <strain evidence="3">DSM 27981</strain>
    </source>
</reference>
<accession>A0A1I1ZUN1</accession>
<name>A0A1I1ZUN1_9BURK</name>
<evidence type="ECO:0000313" key="2">
    <source>
        <dbReference type="EMBL" id="SFE34240.1"/>
    </source>
</evidence>
<feature type="transmembrane region" description="Helical" evidence="1">
    <location>
        <begin position="52"/>
        <end position="72"/>
    </location>
</feature>
<dbReference type="EMBL" id="FONX01000001">
    <property type="protein sequence ID" value="SFE34240.1"/>
    <property type="molecule type" value="Genomic_DNA"/>
</dbReference>
<dbReference type="AlphaFoldDB" id="A0A1I1ZUN1"/>
<evidence type="ECO:0000313" key="3">
    <source>
        <dbReference type="Proteomes" id="UP000199119"/>
    </source>
</evidence>
<evidence type="ECO:0000256" key="1">
    <source>
        <dbReference type="SAM" id="Phobius"/>
    </source>
</evidence>
<feature type="transmembrane region" description="Helical" evidence="1">
    <location>
        <begin position="19"/>
        <end position="40"/>
    </location>
</feature>
<sequence>MPLPSPPVHRPSKKAEAELLFKGVTCALIGLIVLLAPYVAKSSSVGDMMRQAYLVGWFALVLGIAFLVRYALRRYGGRRRY</sequence>
<proteinExistence type="predicted"/>
<keyword evidence="1" id="KW-0472">Membrane</keyword>
<dbReference type="RefSeq" id="WP_092936854.1">
    <property type="nucleotide sequence ID" value="NZ_FONX01000001.1"/>
</dbReference>
<gene>
    <name evidence="2" type="ORF">SAMN04489711_101292</name>
</gene>
<dbReference type="Proteomes" id="UP000199119">
    <property type="component" value="Unassembled WGS sequence"/>
</dbReference>
<dbReference type="OrthoDB" id="8795428at2"/>